<dbReference type="PROSITE" id="PS51178">
    <property type="entry name" value="PASTA"/>
    <property type="match status" value="1"/>
</dbReference>
<feature type="domain" description="PASTA" evidence="1">
    <location>
        <begin position="970"/>
        <end position="1035"/>
    </location>
</feature>
<reference evidence="2 3" key="1">
    <citation type="submission" date="2024-06" db="EMBL/GenBank/DDBJ databases">
        <title>The Natural Products Discovery Center: Release of the First 8490 Sequenced Strains for Exploring Actinobacteria Biosynthetic Diversity.</title>
        <authorList>
            <person name="Kalkreuter E."/>
            <person name="Kautsar S.A."/>
            <person name="Yang D."/>
            <person name="Bader C.D."/>
            <person name="Teijaro C.N."/>
            <person name="Fluegel L."/>
            <person name="Davis C.M."/>
            <person name="Simpson J.R."/>
            <person name="Lauterbach L."/>
            <person name="Steele A.D."/>
            <person name="Gui C."/>
            <person name="Meng S."/>
            <person name="Li G."/>
            <person name="Viehrig K."/>
            <person name="Ye F."/>
            <person name="Su P."/>
            <person name="Kiefer A.F."/>
            <person name="Nichols A."/>
            <person name="Cepeda A.J."/>
            <person name="Yan W."/>
            <person name="Fan B."/>
            <person name="Jiang Y."/>
            <person name="Adhikari A."/>
            <person name="Zheng C.-J."/>
            <person name="Schuster L."/>
            <person name="Cowan T.M."/>
            <person name="Smanski M.J."/>
            <person name="Chevrette M.G."/>
            <person name="De Carvalho L.P.S."/>
            <person name="Shen B."/>
        </authorList>
    </citation>
    <scope>NUCLEOTIDE SEQUENCE [LARGE SCALE GENOMIC DNA]</scope>
    <source>
        <strain evidence="2 3">NPDC001166</strain>
    </source>
</reference>
<comment type="caution">
    <text evidence="2">The sequence shown here is derived from an EMBL/GenBank/DDBJ whole genome shotgun (WGS) entry which is preliminary data.</text>
</comment>
<dbReference type="SUPFAM" id="SSF56300">
    <property type="entry name" value="Metallo-dependent phosphatases"/>
    <property type="match status" value="1"/>
</dbReference>
<dbReference type="SUPFAM" id="SSF89372">
    <property type="entry name" value="Fucose-specific lectin"/>
    <property type="match status" value="2"/>
</dbReference>
<dbReference type="Proteomes" id="UP001470023">
    <property type="component" value="Unassembled WGS sequence"/>
</dbReference>
<organism evidence="2 3">
    <name type="scientific">Streptomyces sp. 900105245</name>
    <dbReference type="NCBI Taxonomy" id="3154379"/>
    <lineage>
        <taxon>Bacteria</taxon>
        <taxon>Bacillati</taxon>
        <taxon>Actinomycetota</taxon>
        <taxon>Actinomycetes</taxon>
        <taxon>Kitasatosporales</taxon>
        <taxon>Streptomycetaceae</taxon>
        <taxon>Streptomyces</taxon>
    </lineage>
</organism>
<protein>
    <submittedName>
        <fullName evidence="2">TIGR03767 family metallophosphoesterase</fullName>
    </submittedName>
</protein>
<dbReference type="Gene3D" id="3.30.10.20">
    <property type="match status" value="1"/>
</dbReference>
<dbReference type="InterPro" id="IPR051918">
    <property type="entry name" value="STPP_CPPED1"/>
</dbReference>
<evidence type="ECO:0000259" key="1">
    <source>
        <dbReference type="PROSITE" id="PS51178"/>
    </source>
</evidence>
<dbReference type="InterPro" id="IPR058502">
    <property type="entry name" value="PLL-like_beta-prop"/>
</dbReference>
<accession>A0ABV1UKZ3</accession>
<dbReference type="PANTHER" id="PTHR43143:SF1">
    <property type="entry name" value="SERINE_THREONINE-PROTEIN PHOSPHATASE CPPED1"/>
    <property type="match status" value="1"/>
</dbReference>
<dbReference type="InterPro" id="IPR006311">
    <property type="entry name" value="TAT_signal"/>
</dbReference>
<dbReference type="PROSITE" id="PS51318">
    <property type="entry name" value="TAT"/>
    <property type="match status" value="1"/>
</dbReference>
<keyword evidence="3" id="KW-1185">Reference proteome</keyword>
<dbReference type="PANTHER" id="PTHR43143">
    <property type="entry name" value="METALLOPHOSPHOESTERASE, CALCINEURIN SUPERFAMILY"/>
    <property type="match status" value="1"/>
</dbReference>
<evidence type="ECO:0000313" key="2">
    <source>
        <dbReference type="EMBL" id="MER6434360.1"/>
    </source>
</evidence>
<dbReference type="Pfam" id="PF26607">
    <property type="entry name" value="DUF8189"/>
    <property type="match status" value="1"/>
</dbReference>
<dbReference type="InterPro" id="IPR022506">
    <property type="entry name" value="Metallophosphoesterase_PPA1498"/>
</dbReference>
<dbReference type="EMBL" id="JBEPAZ010000104">
    <property type="protein sequence ID" value="MER6434360.1"/>
    <property type="molecule type" value="Genomic_DNA"/>
</dbReference>
<gene>
    <name evidence="2" type="ORF">ABT272_42970</name>
</gene>
<dbReference type="CDD" id="cd06577">
    <property type="entry name" value="PASTA_pknB"/>
    <property type="match status" value="1"/>
</dbReference>
<name>A0ABV1UKZ3_9ACTN</name>
<evidence type="ECO:0000313" key="3">
    <source>
        <dbReference type="Proteomes" id="UP001470023"/>
    </source>
</evidence>
<dbReference type="InterPro" id="IPR005543">
    <property type="entry name" value="PASTA_dom"/>
</dbReference>
<dbReference type="InterPro" id="IPR029052">
    <property type="entry name" value="Metallo-depent_PP-like"/>
</dbReference>
<dbReference type="CDD" id="cd22954">
    <property type="entry name" value="PLL_lectin"/>
    <property type="match status" value="1"/>
</dbReference>
<proteinExistence type="predicted"/>
<dbReference type="NCBIfam" id="TIGR03767">
    <property type="entry name" value="P_acnes_RR"/>
    <property type="match status" value="1"/>
</dbReference>
<dbReference type="Gene3D" id="2.120.10.70">
    <property type="entry name" value="Fucose-specific lectin"/>
    <property type="match status" value="1"/>
</dbReference>
<sequence>MSPTRGAAGAFAVFSFSILERLMTLSRRRLLAASAMGLVGASLHSAAFAAGARKEASNNLVQSAAPGTVAVPGAVTTLDRTVKISSTSGPGGWRKLVYGPGEKPITRALTGGLDVSTNVRPLIAFAQMSDLHIIDDQSPLRTEFFDRYADKDRVHNYGTNSAYRPHESLSTQLTDAMCRAVAKVGYGPHTGLPLSLTLVTGDSADNTQYNELRWYIDLLDGGNKITPNSGDLNSDESVTYCQKFPNGENVLFDFHHSQDYWHPEKLNQLGSSESAPDRYTPFGFPKIDNFKQWSRRAYTPNGVKMPWYAAYGNHDAQVQGNLPVDWWLTNFLFDPRAKAVGGVKPIENGGDHLVDEGIGDITDQNAAVFLKTDVNYSSVTADPNRRLMSRSDFVAEHFNTTGLPKGHGFTSGSDKAYYSFSANSMFKFICLDTVAKQGAGGNLDNAQFEWLEGQLQENSRWWEEAGVDASTGKRKLVRRPDNKEKLIVLYGHHTLDTLNNKEDGTVTSKDVKGLMLRYPNVIMFVNGHTHANNIWNHVRDSQSNFPGGFFEINTASHIDWPIQSRLIEVAEANGTLSIYTTMVDIDAPLDYEGDGNRDFGNPAVMASLAREFAANDPQEVRGEAKLKNVDASDPRADVRRGLADARNTRLLLPAPFSLPVQQARLATARNGDGRLDLFGLSSAGEAALTWQDVAGQHWVGNWTKQSEAFRPMTSLAMAANAVPGNANRDGRLELFGVGANRALYRKKQSSPGGAWSSWSSPMTGPGTTVAVATARNKDGRLDLYTAGSDGKVSATWQSEIDGQWNNGSQFMGGSAAQKIVALAAEINSKDCIQLFGLDDQGNLWVRSQPSPNTGPWSDFKAVSDAPRLGSIAVARNGVGRTGALELFAVDSAGRMMHSKETASGSGSFATWEEFSLPSGLTGNVQSVAAFANADGRIDLFAYSADNQVWNCTQLSPGGTWSSAWTKFSDIPNTALVPELVGRSIAQAKSIISQDGHFVLDASEFPASDTDIIMGQTPSGGSLAKVGSKVFVTVPHQS</sequence>
<dbReference type="Gene3D" id="3.60.21.10">
    <property type="match status" value="1"/>
</dbReference>
<dbReference type="RefSeq" id="WP_352066202.1">
    <property type="nucleotide sequence ID" value="NZ_JBEPAZ010000104.1"/>
</dbReference>